<dbReference type="InterPro" id="IPR041645">
    <property type="entry name" value="ADAMTS_CR_2"/>
</dbReference>
<keyword evidence="1" id="KW-0645">Protease</keyword>
<dbReference type="PANTHER" id="PTHR11905">
    <property type="entry name" value="ADAM A DISINTEGRIN AND METALLOPROTEASE DOMAIN"/>
    <property type="match status" value="1"/>
</dbReference>
<evidence type="ECO:0000313" key="14">
    <source>
        <dbReference type="Proteomes" id="UP000014760"/>
    </source>
</evidence>
<feature type="binding site" evidence="8">
    <location>
        <position position="428"/>
    </location>
    <ligand>
        <name>Zn(2+)</name>
        <dbReference type="ChEBI" id="CHEBI:29105"/>
        <note>catalytic</note>
    </ligand>
</feature>
<keyword evidence="14" id="KW-1185">Reference proteome</keyword>
<evidence type="ECO:0000256" key="3">
    <source>
        <dbReference type="ARBA" id="ARBA00022801"/>
    </source>
</evidence>
<feature type="binding site" evidence="8">
    <location>
        <position position="434"/>
    </location>
    <ligand>
        <name>Zn(2+)</name>
        <dbReference type="ChEBI" id="CHEBI:29105"/>
        <note>catalytic</note>
    </ligand>
</feature>
<feature type="compositionally biased region" description="Basic and acidic residues" evidence="9">
    <location>
        <begin position="199"/>
        <end position="210"/>
    </location>
</feature>
<feature type="signal peptide" evidence="10">
    <location>
        <begin position="1"/>
        <end position="20"/>
    </location>
</feature>
<dbReference type="GO" id="GO:0046872">
    <property type="term" value="F:metal ion binding"/>
    <property type="evidence" value="ECO:0007669"/>
    <property type="project" value="UniProtKB-KW"/>
</dbReference>
<dbReference type="SUPFAM" id="SSF55486">
    <property type="entry name" value="Metalloproteases ('zincins'), catalytic domain"/>
    <property type="match status" value="1"/>
</dbReference>
<dbReference type="Proteomes" id="UP000014760">
    <property type="component" value="Unassembled WGS sequence"/>
</dbReference>
<keyword evidence="5" id="KW-0482">Metalloprotease</keyword>
<dbReference type="AlphaFoldDB" id="R7TLI1"/>
<evidence type="ECO:0000256" key="6">
    <source>
        <dbReference type="ARBA" id="ARBA00023157"/>
    </source>
</evidence>
<feature type="chain" id="PRO_5008787136" description="Peptidase M12B domain-containing protein" evidence="10">
    <location>
        <begin position="21"/>
        <end position="958"/>
    </location>
</feature>
<accession>R7TLI1</accession>
<name>R7TLI1_CAPTE</name>
<feature type="active site" evidence="8">
    <location>
        <position position="425"/>
    </location>
</feature>
<feature type="compositionally biased region" description="Basic and acidic residues" evidence="9">
    <location>
        <begin position="225"/>
        <end position="239"/>
    </location>
</feature>
<dbReference type="OMA" id="PEICTIM"/>
<evidence type="ECO:0000256" key="1">
    <source>
        <dbReference type="ARBA" id="ARBA00022670"/>
    </source>
</evidence>
<dbReference type="Pfam" id="PF17771">
    <property type="entry name" value="ADAMTS_CR_2"/>
    <property type="match status" value="1"/>
</dbReference>
<evidence type="ECO:0000259" key="11">
    <source>
        <dbReference type="PROSITE" id="PS50215"/>
    </source>
</evidence>
<gene>
    <name evidence="12" type="ORF">CAPTEDRAFT_228725</name>
</gene>
<dbReference type="PANTHER" id="PTHR11905:SF159">
    <property type="entry name" value="ADAM METALLOPROTEASE"/>
    <property type="match status" value="1"/>
</dbReference>
<feature type="domain" description="Peptidase M12B" evidence="11">
    <location>
        <begin position="251"/>
        <end position="480"/>
    </location>
</feature>
<evidence type="ECO:0000256" key="5">
    <source>
        <dbReference type="ARBA" id="ARBA00023049"/>
    </source>
</evidence>
<proteinExistence type="predicted"/>
<feature type="compositionally biased region" description="Basic and acidic residues" evidence="9">
    <location>
        <begin position="26"/>
        <end position="39"/>
    </location>
</feature>
<keyword evidence="3" id="KW-0378">Hydrolase</keyword>
<evidence type="ECO:0000256" key="8">
    <source>
        <dbReference type="PROSITE-ProRule" id="PRU00276"/>
    </source>
</evidence>
<evidence type="ECO:0000313" key="13">
    <source>
        <dbReference type="EnsemblMetazoa" id="CapteP228725"/>
    </source>
</evidence>
<dbReference type="InterPro" id="IPR024079">
    <property type="entry name" value="MetalloPept_cat_dom_sf"/>
</dbReference>
<dbReference type="HOGENOM" id="CLU_323724_0_0_1"/>
<dbReference type="EMBL" id="KB310317">
    <property type="protein sequence ID" value="ELT91965.1"/>
    <property type="molecule type" value="Genomic_DNA"/>
</dbReference>
<keyword evidence="4 8" id="KW-0862">Zinc</keyword>
<feature type="region of interest" description="Disordered" evidence="9">
    <location>
        <begin position="199"/>
        <end position="239"/>
    </location>
</feature>
<dbReference type="PROSITE" id="PS50215">
    <property type="entry name" value="ADAM_MEPRO"/>
    <property type="match status" value="1"/>
</dbReference>
<evidence type="ECO:0000256" key="7">
    <source>
        <dbReference type="ARBA" id="ARBA00023180"/>
    </source>
</evidence>
<dbReference type="GO" id="GO:0006509">
    <property type="term" value="P:membrane protein ectodomain proteolysis"/>
    <property type="evidence" value="ECO:0007669"/>
    <property type="project" value="TreeGrafter"/>
</dbReference>
<comment type="caution">
    <text evidence="8">Lacks conserved residue(s) required for the propagation of feature annotation.</text>
</comment>
<dbReference type="InterPro" id="IPR001590">
    <property type="entry name" value="Peptidase_M12B"/>
</dbReference>
<keyword evidence="10" id="KW-0732">Signal</keyword>
<organism evidence="12">
    <name type="scientific">Capitella teleta</name>
    <name type="common">Polychaete worm</name>
    <dbReference type="NCBI Taxonomy" id="283909"/>
    <lineage>
        <taxon>Eukaryota</taxon>
        <taxon>Metazoa</taxon>
        <taxon>Spiralia</taxon>
        <taxon>Lophotrochozoa</taxon>
        <taxon>Annelida</taxon>
        <taxon>Polychaeta</taxon>
        <taxon>Sedentaria</taxon>
        <taxon>Scolecida</taxon>
        <taxon>Capitellidae</taxon>
        <taxon>Capitella</taxon>
    </lineage>
</organism>
<dbReference type="Gene3D" id="3.40.390.10">
    <property type="entry name" value="Collagenase (Catalytic Domain)"/>
    <property type="match status" value="1"/>
</dbReference>
<feature type="region of interest" description="Disordered" evidence="9">
    <location>
        <begin position="26"/>
        <end position="47"/>
    </location>
</feature>
<reference evidence="14" key="1">
    <citation type="submission" date="2012-12" db="EMBL/GenBank/DDBJ databases">
        <authorList>
            <person name="Hellsten U."/>
            <person name="Grimwood J."/>
            <person name="Chapman J.A."/>
            <person name="Shapiro H."/>
            <person name="Aerts A."/>
            <person name="Otillar R.P."/>
            <person name="Terry A.Y."/>
            <person name="Boore J.L."/>
            <person name="Simakov O."/>
            <person name="Marletaz F."/>
            <person name="Cho S.-J."/>
            <person name="Edsinger-Gonzales E."/>
            <person name="Havlak P."/>
            <person name="Kuo D.-H."/>
            <person name="Larsson T."/>
            <person name="Lv J."/>
            <person name="Arendt D."/>
            <person name="Savage R."/>
            <person name="Osoegawa K."/>
            <person name="de Jong P."/>
            <person name="Lindberg D.R."/>
            <person name="Seaver E.C."/>
            <person name="Weisblat D.A."/>
            <person name="Putnam N.H."/>
            <person name="Grigoriev I.V."/>
            <person name="Rokhsar D.S."/>
        </authorList>
    </citation>
    <scope>NUCLEOTIDE SEQUENCE</scope>
    <source>
        <strain evidence="14">I ESC-2004</strain>
    </source>
</reference>
<evidence type="ECO:0000256" key="10">
    <source>
        <dbReference type="SAM" id="SignalP"/>
    </source>
</evidence>
<evidence type="ECO:0000256" key="4">
    <source>
        <dbReference type="ARBA" id="ARBA00022833"/>
    </source>
</evidence>
<evidence type="ECO:0000256" key="2">
    <source>
        <dbReference type="ARBA" id="ARBA00022723"/>
    </source>
</evidence>
<dbReference type="EMBL" id="AMQN01000379">
    <property type="status" value="NOT_ANNOTATED_CDS"/>
    <property type="molecule type" value="Genomic_DNA"/>
</dbReference>
<dbReference type="Gene3D" id="3.40.1620.60">
    <property type="match status" value="1"/>
</dbReference>
<protein>
    <recommendedName>
        <fullName evidence="11">Peptidase M12B domain-containing protein</fullName>
    </recommendedName>
</protein>
<sequence>MHHKKLALVVIAGLILIATAKKSDGKVKDTKDHKKEDKVTGPSSNRKHGVENIVVTIPMPSEDIVLNLTSAVDINASLPVIILENGQSQKWETDEELSVFQDKTKMASFLMTKGKANADGVSKMSYVCGSAHLCKHLTKHKTRFKQSATFMMNDGMYEVDAESQQGGSQPSDDVIDDTMFVNMKTKKVKVKKMKNDEKLEFPEDTRDKSGKPVSASGKSGKPRTRREADQTGEDRAERIDNDFYTGGQLVNGVEILLIIDYAAYQKRYDASESRYHDQRRDDAIRSLKYFYFHLINGVDMRYQSIQESDFKINVRLSALMIATTRYESPWTETPGIADDFDNNRYTEIYQSIEFLEDWINTEDNLPHFDHAMLFSANKLWNGYRSDNSRRTINGLSSIGHICRYMRASVNKEVSLPGSIQTAAHELGHNLGANHDSEYYGSCNSKDQYVMASGPAELTESNYQNVFKFSVCSIDSFRSHLFNIAQTTGSCLLNPANHFDPNDFEYYLRTFPGQQFDLDYQCQQILGRDSFYCGGGRYDQHVCRQMMCFHPRQRRCYTDAEQRAADGTTCGNGKWCLLNDCVSDWRAPPAADSCIYGDYADVYGSSGLRCHDLINQNPSLCYKERESQDCCSSCAQKKDLDNLDCPYGDREPSYCPNIYPRECYDENTRNRCCATCARHMTSTKENCEYGDKASWCSNIKSFDCYVSGETCCDKCEQLCDGPEECPCGDHLSYCIQFERRECYDSKKARDCCEHCGRLKKGPEGCEFGDRERYCSKSECSDPNRWEGCCETCADEIAAGSTPDGLTCPAEGDLVYWCSKISSRDCYYSYYQDNCCGTCKQYESAIQGCEFGDKVSWCPSYAKTEADCMRPEIADLCCASCHAINTGAGSTIERPCEDMASWCPDIFPGQCYDPNTETTCCETCKSVKKGSTDCAYGDYYTWCKPQYCNTDGEKCCVTCP</sequence>
<evidence type="ECO:0000313" key="12">
    <source>
        <dbReference type="EMBL" id="ELT91965.1"/>
    </source>
</evidence>
<dbReference type="EnsemblMetazoa" id="CapteT228725">
    <property type="protein sequence ID" value="CapteP228725"/>
    <property type="gene ID" value="CapteG228725"/>
</dbReference>
<reference evidence="13" key="3">
    <citation type="submission" date="2015-06" db="UniProtKB">
        <authorList>
            <consortium name="EnsemblMetazoa"/>
        </authorList>
    </citation>
    <scope>IDENTIFICATION</scope>
</reference>
<dbReference type="OrthoDB" id="6288176at2759"/>
<dbReference type="Pfam" id="PF13688">
    <property type="entry name" value="Reprolysin_5"/>
    <property type="match status" value="1"/>
</dbReference>
<keyword evidence="2 8" id="KW-0479">Metal-binding</keyword>
<reference evidence="12 14" key="2">
    <citation type="journal article" date="2013" name="Nature">
        <title>Insights into bilaterian evolution from three spiralian genomes.</title>
        <authorList>
            <person name="Simakov O."/>
            <person name="Marletaz F."/>
            <person name="Cho S.J."/>
            <person name="Edsinger-Gonzales E."/>
            <person name="Havlak P."/>
            <person name="Hellsten U."/>
            <person name="Kuo D.H."/>
            <person name="Larsson T."/>
            <person name="Lv J."/>
            <person name="Arendt D."/>
            <person name="Savage R."/>
            <person name="Osoegawa K."/>
            <person name="de Jong P."/>
            <person name="Grimwood J."/>
            <person name="Chapman J.A."/>
            <person name="Shapiro H."/>
            <person name="Aerts A."/>
            <person name="Otillar R.P."/>
            <person name="Terry A.Y."/>
            <person name="Boore J.L."/>
            <person name="Grigoriev I.V."/>
            <person name="Lindberg D.R."/>
            <person name="Seaver E.C."/>
            <person name="Weisblat D.A."/>
            <person name="Putnam N.H."/>
            <person name="Rokhsar D.S."/>
        </authorList>
    </citation>
    <scope>NUCLEOTIDE SEQUENCE</scope>
    <source>
        <strain evidence="12 14">I ESC-2004</strain>
    </source>
</reference>
<keyword evidence="7" id="KW-0325">Glycoprotein</keyword>
<feature type="binding site" evidence="8">
    <location>
        <position position="424"/>
    </location>
    <ligand>
        <name>Zn(2+)</name>
        <dbReference type="ChEBI" id="CHEBI:29105"/>
        <note>catalytic</note>
    </ligand>
</feature>
<evidence type="ECO:0000256" key="9">
    <source>
        <dbReference type="SAM" id="MobiDB-lite"/>
    </source>
</evidence>
<dbReference type="GO" id="GO:0004222">
    <property type="term" value="F:metalloendopeptidase activity"/>
    <property type="evidence" value="ECO:0007669"/>
    <property type="project" value="InterPro"/>
</dbReference>
<keyword evidence="6" id="KW-1015">Disulfide bond</keyword>